<sequence length="304" mass="33640">MTDTDTQLGIPDQPRLGEQLRRTLETGNHPAFLDLLADKLPGSPGDLTRKNVLSSLRVYLRWTADERRSVLNAVDSDARAYLTHLLLKHDGAPSSIHNHLTRVRTLYRVLLALGVHPGPNPFLNLKLPTNRPEEHRDFYSPAEVQRLLAQTDAAGQALILLGAHGGLTGPEVVHLRWEHFDAQQGQLQVAQRTLRLDEPLHPALRVYGASQGHGDLFAAQGPIFSYSTDHQLRAFLFNVCIRANVSYRGWRALRNAAGLRLLELTGDPKQVAETLGLTTLKATEPWQKLSAAAETQRAGSPETP</sequence>
<dbReference type="Gene3D" id="1.10.150.130">
    <property type="match status" value="1"/>
</dbReference>
<dbReference type="InterPro" id="IPR044068">
    <property type="entry name" value="CB"/>
</dbReference>
<dbReference type="GO" id="GO:0006310">
    <property type="term" value="P:DNA recombination"/>
    <property type="evidence" value="ECO:0007669"/>
    <property type="project" value="UniProtKB-KW"/>
</dbReference>
<dbReference type="Proteomes" id="UP000603865">
    <property type="component" value="Unassembled WGS sequence"/>
</dbReference>
<organism evidence="5 6">
    <name type="scientific">Deinococcus ruber</name>
    <dbReference type="NCBI Taxonomy" id="1848197"/>
    <lineage>
        <taxon>Bacteria</taxon>
        <taxon>Thermotogati</taxon>
        <taxon>Deinococcota</taxon>
        <taxon>Deinococci</taxon>
        <taxon>Deinococcales</taxon>
        <taxon>Deinococcaceae</taxon>
        <taxon>Deinococcus</taxon>
    </lineage>
</organism>
<evidence type="ECO:0000256" key="3">
    <source>
        <dbReference type="PROSITE-ProRule" id="PRU01248"/>
    </source>
</evidence>
<keyword evidence="6" id="KW-1185">Reference proteome</keyword>
<reference evidence="5" key="2">
    <citation type="submission" date="2020-09" db="EMBL/GenBank/DDBJ databases">
        <authorList>
            <person name="Sun Q."/>
            <person name="Ohkuma M."/>
        </authorList>
    </citation>
    <scope>NUCLEOTIDE SEQUENCE</scope>
    <source>
        <strain evidence="5">JCM 31311</strain>
    </source>
</reference>
<name>A0A918CCW4_9DEIO</name>
<dbReference type="RefSeq" id="WP_189091730.1">
    <property type="nucleotide sequence ID" value="NZ_BMQL01000022.1"/>
</dbReference>
<evidence type="ECO:0000313" key="6">
    <source>
        <dbReference type="Proteomes" id="UP000603865"/>
    </source>
</evidence>
<dbReference type="PROSITE" id="PS51900">
    <property type="entry name" value="CB"/>
    <property type="match status" value="1"/>
</dbReference>
<dbReference type="Gene3D" id="1.10.443.10">
    <property type="entry name" value="Intergrase catalytic core"/>
    <property type="match status" value="1"/>
</dbReference>
<dbReference type="SUPFAM" id="SSF56349">
    <property type="entry name" value="DNA breaking-rejoining enzymes"/>
    <property type="match status" value="1"/>
</dbReference>
<dbReference type="GO" id="GO:0015074">
    <property type="term" value="P:DNA integration"/>
    <property type="evidence" value="ECO:0007669"/>
    <property type="project" value="InterPro"/>
</dbReference>
<evidence type="ECO:0000259" key="4">
    <source>
        <dbReference type="PROSITE" id="PS51900"/>
    </source>
</evidence>
<gene>
    <name evidence="5" type="ORF">GCM10008957_34300</name>
</gene>
<reference evidence="5" key="1">
    <citation type="journal article" date="2014" name="Int. J. Syst. Evol. Microbiol.">
        <title>Complete genome sequence of Corynebacterium casei LMG S-19264T (=DSM 44701T), isolated from a smear-ripened cheese.</title>
        <authorList>
            <consortium name="US DOE Joint Genome Institute (JGI-PGF)"/>
            <person name="Walter F."/>
            <person name="Albersmeier A."/>
            <person name="Kalinowski J."/>
            <person name="Ruckert C."/>
        </authorList>
    </citation>
    <scope>NUCLEOTIDE SEQUENCE</scope>
    <source>
        <strain evidence="5">JCM 31311</strain>
    </source>
</reference>
<evidence type="ECO:0000256" key="2">
    <source>
        <dbReference type="ARBA" id="ARBA00023172"/>
    </source>
</evidence>
<comment type="caution">
    <text evidence="5">The sequence shown here is derived from an EMBL/GenBank/DDBJ whole genome shotgun (WGS) entry which is preliminary data.</text>
</comment>
<keyword evidence="1 3" id="KW-0238">DNA-binding</keyword>
<dbReference type="InterPro" id="IPR013762">
    <property type="entry name" value="Integrase-like_cat_sf"/>
</dbReference>
<dbReference type="InterPro" id="IPR011010">
    <property type="entry name" value="DNA_brk_join_enz"/>
</dbReference>
<dbReference type="GO" id="GO:0003677">
    <property type="term" value="F:DNA binding"/>
    <property type="evidence" value="ECO:0007669"/>
    <property type="project" value="UniProtKB-UniRule"/>
</dbReference>
<dbReference type="AlphaFoldDB" id="A0A918CCW4"/>
<evidence type="ECO:0000256" key="1">
    <source>
        <dbReference type="ARBA" id="ARBA00023125"/>
    </source>
</evidence>
<feature type="domain" description="Core-binding (CB)" evidence="4">
    <location>
        <begin position="38"/>
        <end position="111"/>
    </location>
</feature>
<dbReference type="InterPro" id="IPR010998">
    <property type="entry name" value="Integrase_recombinase_N"/>
</dbReference>
<keyword evidence="2" id="KW-0233">DNA recombination</keyword>
<evidence type="ECO:0000313" key="5">
    <source>
        <dbReference type="EMBL" id="GGR18797.1"/>
    </source>
</evidence>
<protein>
    <recommendedName>
        <fullName evidence="4">Core-binding (CB) domain-containing protein</fullName>
    </recommendedName>
</protein>
<accession>A0A918CCW4</accession>
<proteinExistence type="predicted"/>
<dbReference type="EMBL" id="BMQL01000022">
    <property type="protein sequence ID" value="GGR18797.1"/>
    <property type="molecule type" value="Genomic_DNA"/>
</dbReference>